<evidence type="ECO:0000313" key="3">
    <source>
        <dbReference type="Proteomes" id="UP001305606"/>
    </source>
</evidence>
<dbReference type="EMBL" id="CP117522">
    <property type="protein sequence ID" value="WNF01385.1"/>
    <property type="molecule type" value="Genomic_DNA"/>
</dbReference>
<sequence length="754" mass="82475">MSDSQFDPVRPQQSAPYRPGTNAERNGSNGWLPWRRPGHDGPGEDTSEPAPSPAAQGFGDQGATPAEPVPDVLETAGAQTNVHGDVEVVAHRIERLIMETRKQDLLEGVELDRGQLLKQPFVRDPQWAAAWEQSLDPATGRLLQPVLIIVAPRSFGSTTFALRLLAEHTSNDTRLLKLDADWSAPKRGRLPLEKAHAFQLDLKDPGNDQLSADFLDALSAHAEDLRDCGSYLVLTVAQELWNDHRLSSRAGIRIVHLHAAPEAQQVVEAHLHANGYAQLVTELQSFPKAQASLRGLTAVASVRAARTVVMAWQEHTRVHQSSSQEQVRADVEEQVSLEDRITAALTDWREELDRLFGEAAALHSGDNPSLPVEDRCLLLALAVRQSVSVPDVARSAGKLQEIIGHTQMQPGTGVALAPVPSAFAGRGLRRRIHDVGADVDTQDNVVFDRPAYGRAILEYVWDNYDVMRKPLLTWLIESADNTDLEDRAVEALADLTMRHGTADHLNVLGSIACPGKPGVLSAVMESAVHNEHIGRLAWATLYRWAGQDEYAPAVISLCRRILEEGSVTTSTAKMAMVRLRRIAHTTRDAATRDSVLTAFEDIAQTPAGATRLVTEVRDWQQDKASARGGSLAFLALMSAGGDSTPWLMSATAPDIDVQRAVQDLLSAPDTATEIIPRLTAWVRACADDPDAYTRLRDRLLPSLRGHKMFQAGMALMRELEGISTTDGISVADDFYHHLVDTRLQAVFPLKGDVT</sequence>
<proteinExistence type="predicted"/>
<feature type="compositionally biased region" description="Polar residues" evidence="1">
    <location>
        <begin position="1"/>
        <end position="15"/>
    </location>
</feature>
<dbReference type="Proteomes" id="UP001305606">
    <property type="component" value="Chromosome"/>
</dbReference>
<name>A0ABY9VBV6_9ACTN</name>
<reference evidence="2 3" key="1">
    <citation type="submission" date="2023-02" db="EMBL/GenBank/DDBJ databases">
        <title>Streptomyces sp. SCA4-21 with antifungal activity against Fusarium oxysporum f. sp. cubense, Streptomyces sp. SCA2-17 with antifungal activity against Fusarium oxysporum f. sp. cubense.</title>
        <authorList>
            <person name="Qi D."/>
        </authorList>
    </citation>
    <scope>NUCLEOTIDE SEQUENCE [LARGE SCALE GENOMIC DNA]</scope>
    <source>
        <strain evidence="2 3">SCA4-21</strain>
    </source>
</reference>
<feature type="region of interest" description="Disordered" evidence="1">
    <location>
        <begin position="1"/>
        <end position="69"/>
    </location>
</feature>
<evidence type="ECO:0000256" key="1">
    <source>
        <dbReference type="SAM" id="MobiDB-lite"/>
    </source>
</evidence>
<keyword evidence="3" id="KW-1185">Reference proteome</keyword>
<protein>
    <submittedName>
        <fullName evidence="2">Uncharacterized protein</fullName>
    </submittedName>
</protein>
<accession>A0ABY9VBV6</accession>
<gene>
    <name evidence="2" type="ORF">PS467_41720</name>
</gene>
<dbReference type="RefSeq" id="WP_311039704.1">
    <property type="nucleotide sequence ID" value="NZ_CP117522.1"/>
</dbReference>
<evidence type="ECO:0000313" key="2">
    <source>
        <dbReference type="EMBL" id="WNF01385.1"/>
    </source>
</evidence>
<organism evidence="2 3">
    <name type="scientific">Streptomyces luomodiensis</name>
    <dbReference type="NCBI Taxonomy" id="3026192"/>
    <lineage>
        <taxon>Bacteria</taxon>
        <taxon>Bacillati</taxon>
        <taxon>Actinomycetota</taxon>
        <taxon>Actinomycetes</taxon>
        <taxon>Kitasatosporales</taxon>
        <taxon>Streptomycetaceae</taxon>
        <taxon>Streptomyces</taxon>
    </lineage>
</organism>